<gene>
    <name evidence="1" type="ORF">NTEN_LOCUS10089</name>
</gene>
<protein>
    <submittedName>
        <fullName evidence="1">Uncharacterized protein</fullName>
    </submittedName>
</protein>
<organism evidence="1 2">
    <name type="scientific">Nesidiocoris tenuis</name>
    <dbReference type="NCBI Taxonomy" id="355587"/>
    <lineage>
        <taxon>Eukaryota</taxon>
        <taxon>Metazoa</taxon>
        <taxon>Ecdysozoa</taxon>
        <taxon>Arthropoda</taxon>
        <taxon>Hexapoda</taxon>
        <taxon>Insecta</taxon>
        <taxon>Pterygota</taxon>
        <taxon>Neoptera</taxon>
        <taxon>Paraneoptera</taxon>
        <taxon>Hemiptera</taxon>
        <taxon>Heteroptera</taxon>
        <taxon>Panheteroptera</taxon>
        <taxon>Cimicomorpha</taxon>
        <taxon>Miridae</taxon>
        <taxon>Dicyphina</taxon>
        <taxon>Nesidiocoris</taxon>
    </lineage>
</organism>
<name>A0A6H5GMI6_9HEMI</name>
<evidence type="ECO:0000313" key="2">
    <source>
        <dbReference type="Proteomes" id="UP000479000"/>
    </source>
</evidence>
<reference evidence="1 2" key="1">
    <citation type="submission" date="2020-02" db="EMBL/GenBank/DDBJ databases">
        <authorList>
            <person name="Ferguson B K."/>
        </authorList>
    </citation>
    <scope>NUCLEOTIDE SEQUENCE [LARGE SCALE GENOMIC DNA]</scope>
</reference>
<dbReference type="AlphaFoldDB" id="A0A6H5GMI6"/>
<accession>A0A6H5GMI6</accession>
<dbReference type="Proteomes" id="UP000479000">
    <property type="component" value="Unassembled WGS sequence"/>
</dbReference>
<evidence type="ECO:0000313" key="1">
    <source>
        <dbReference type="EMBL" id="CAB0004612.1"/>
    </source>
</evidence>
<keyword evidence="2" id="KW-1185">Reference proteome</keyword>
<dbReference type="EMBL" id="CADCXU010015118">
    <property type="protein sequence ID" value="CAB0004612.1"/>
    <property type="molecule type" value="Genomic_DNA"/>
</dbReference>
<proteinExistence type="predicted"/>
<sequence>MEERRSSSLPWLGLTIHVSSSTFQRLVLRSLEVLHCGTRLSILDVYRIVGSQVRLTNQARTQDFNLGGPTSTLGRNQFKGRMQAPTMMLMKIYHPERPGFLCSFRKVIFTAKTAVFGYSNFYFSLRRIDVTARTLTKRLVTWAIKKVLNRSGSS</sequence>